<dbReference type="AlphaFoldDB" id="A0A8S9KLT8"/>
<proteinExistence type="predicted"/>
<comment type="caution">
    <text evidence="1">The sequence shown here is derived from an EMBL/GenBank/DDBJ whole genome shotgun (WGS) entry which is preliminary data.</text>
</comment>
<protein>
    <submittedName>
        <fullName evidence="1">Uncharacterized protein</fullName>
    </submittedName>
</protein>
<sequence length="148" mass="17397">MPAQRMKTSLSLSKSQRRSFTVTHVQDAERNAYEKHLSDRIDLMLETMNSDLQKQYDLLTVPKRGSYKRWILLDYYSIVRRISYFVSNDISSSGHQINTSQLKREEGVAYLDGPWRLIQYPTWMEEEVMYHGGGDFHYHSLFPLDPAS</sequence>
<dbReference type="EMBL" id="QGKY02000164">
    <property type="protein sequence ID" value="KAF2594303.1"/>
    <property type="molecule type" value="Genomic_DNA"/>
</dbReference>
<reference evidence="1" key="1">
    <citation type="submission" date="2019-12" db="EMBL/GenBank/DDBJ databases">
        <title>Genome sequencing and annotation of Brassica cretica.</title>
        <authorList>
            <person name="Studholme D.J."/>
            <person name="Sarris P.F."/>
        </authorList>
    </citation>
    <scope>NUCLEOTIDE SEQUENCE</scope>
    <source>
        <strain evidence="1">PFS-102/07</strain>
        <tissue evidence="1">Leaf</tissue>
    </source>
</reference>
<evidence type="ECO:0000313" key="1">
    <source>
        <dbReference type="EMBL" id="KAF2594303.1"/>
    </source>
</evidence>
<name>A0A8S9KLT8_BRACR</name>
<gene>
    <name evidence="1" type="ORF">F2Q70_00044974</name>
</gene>
<accession>A0A8S9KLT8</accession>
<organism evidence="1">
    <name type="scientific">Brassica cretica</name>
    <name type="common">Mustard</name>
    <dbReference type="NCBI Taxonomy" id="69181"/>
    <lineage>
        <taxon>Eukaryota</taxon>
        <taxon>Viridiplantae</taxon>
        <taxon>Streptophyta</taxon>
        <taxon>Embryophyta</taxon>
        <taxon>Tracheophyta</taxon>
        <taxon>Spermatophyta</taxon>
        <taxon>Magnoliopsida</taxon>
        <taxon>eudicotyledons</taxon>
        <taxon>Gunneridae</taxon>
        <taxon>Pentapetalae</taxon>
        <taxon>rosids</taxon>
        <taxon>malvids</taxon>
        <taxon>Brassicales</taxon>
        <taxon>Brassicaceae</taxon>
        <taxon>Brassiceae</taxon>
        <taxon>Brassica</taxon>
    </lineage>
</organism>